<evidence type="ECO:0008006" key="4">
    <source>
        <dbReference type="Google" id="ProtNLM"/>
    </source>
</evidence>
<dbReference type="InterPro" id="IPR046347">
    <property type="entry name" value="bZIP_sf"/>
</dbReference>
<sequence length="267" mass="31244">MSSGAKRFRYDSESFQNSSDESEDTNSNETQNDDENGIDIKVRRYQSRQKPKCYSKNAQMARENRLKKKIYLAKLEKEVEYLRKDNSKLSNIIEHQSFSLNELKREVKYLKGVLANSSDITKLLKSINHNTGMCVSTSLKDIKDVVPISRKTMHPWEQSCSSTSPLSQDFTNDVYTDIETEFQFGENDLSPFLMDETDMPLRLELEETIAPHEEHSYTRDVALSRTLGELQIYLPMYRRLKSLRYLVDEIQVGKDEYCKKMYRSFFS</sequence>
<reference evidence="2 3" key="1">
    <citation type="journal article" date="2021" name="BMC Biol.">
        <title>Horizontally acquired antibacterial genes associated with adaptive radiation of ladybird beetles.</title>
        <authorList>
            <person name="Li H.S."/>
            <person name="Tang X.F."/>
            <person name="Huang Y.H."/>
            <person name="Xu Z.Y."/>
            <person name="Chen M.L."/>
            <person name="Du X.Y."/>
            <person name="Qiu B.Y."/>
            <person name="Chen P.T."/>
            <person name="Zhang W."/>
            <person name="Slipinski A."/>
            <person name="Escalona H.E."/>
            <person name="Waterhouse R.M."/>
            <person name="Zwick A."/>
            <person name="Pang H."/>
        </authorList>
    </citation>
    <scope>NUCLEOTIDE SEQUENCE [LARGE SCALE GENOMIC DNA]</scope>
    <source>
        <strain evidence="2">SYSU2018</strain>
    </source>
</reference>
<dbReference type="SUPFAM" id="SSF57959">
    <property type="entry name" value="Leucine zipper domain"/>
    <property type="match status" value="1"/>
</dbReference>
<feature type="compositionally biased region" description="Acidic residues" evidence="1">
    <location>
        <begin position="20"/>
        <end position="37"/>
    </location>
</feature>
<feature type="region of interest" description="Disordered" evidence="1">
    <location>
        <begin position="1"/>
        <end position="40"/>
    </location>
</feature>
<name>A0ABD2NBY0_9CUCU</name>
<gene>
    <name evidence="2" type="ORF">HHI36_020876</name>
</gene>
<evidence type="ECO:0000313" key="3">
    <source>
        <dbReference type="Proteomes" id="UP001516400"/>
    </source>
</evidence>
<evidence type="ECO:0000256" key="1">
    <source>
        <dbReference type="SAM" id="MobiDB-lite"/>
    </source>
</evidence>
<dbReference type="AlphaFoldDB" id="A0ABD2NBY0"/>
<accession>A0ABD2NBY0</accession>
<evidence type="ECO:0000313" key="2">
    <source>
        <dbReference type="EMBL" id="KAL3276157.1"/>
    </source>
</evidence>
<dbReference type="EMBL" id="JABFTP020000083">
    <property type="protein sequence ID" value="KAL3276157.1"/>
    <property type="molecule type" value="Genomic_DNA"/>
</dbReference>
<organism evidence="2 3">
    <name type="scientific">Cryptolaemus montrouzieri</name>
    <dbReference type="NCBI Taxonomy" id="559131"/>
    <lineage>
        <taxon>Eukaryota</taxon>
        <taxon>Metazoa</taxon>
        <taxon>Ecdysozoa</taxon>
        <taxon>Arthropoda</taxon>
        <taxon>Hexapoda</taxon>
        <taxon>Insecta</taxon>
        <taxon>Pterygota</taxon>
        <taxon>Neoptera</taxon>
        <taxon>Endopterygota</taxon>
        <taxon>Coleoptera</taxon>
        <taxon>Polyphaga</taxon>
        <taxon>Cucujiformia</taxon>
        <taxon>Coccinelloidea</taxon>
        <taxon>Coccinellidae</taxon>
        <taxon>Scymninae</taxon>
        <taxon>Scymnini</taxon>
        <taxon>Cryptolaemus</taxon>
    </lineage>
</organism>
<dbReference type="Proteomes" id="UP001516400">
    <property type="component" value="Unassembled WGS sequence"/>
</dbReference>
<protein>
    <recommendedName>
        <fullName evidence="4">BZIP domain-containing protein</fullName>
    </recommendedName>
</protein>
<proteinExistence type="predicted"/>
<comment type="caution">
    <text evidence="2">The sequence shown here is derived from an EMBL/GenBank/DDBJ whole genome shotgun (WGS) entry which is preliminary data.</text>
</comment>
<dbReference type="Gene3D" id="1.20.5.170">
    <property type="match status" value="1"/>
</dbReference>
<keyword evidence="3" id="KW-1185">Reference proteome</keyword>